<reference evidence="5" key="1">
    <citation type="journal article" date="2017" name="bioRxiv">
        <title>Comparative analysis of the genomes of Stylophora pistillata and Acropora digitifera provides evidence for extensive differences between species of corals.</title>
        <authorList>
            <person name="Voolstra C.R."/>
            <person name="Li Y."/>
            <person name="Liew Y.J."/>
            <person name="Baumgarten S."/>
            <person name="Zoccola D."/>
            <person name="Flot J.-F."/>
            <person name="Tambutte S."/>
            <person name="Allemand D."/>
            <person name="Aranda M."/>
        </authorList>
    </citation>
    <scope>NUCLEOTIDE SEQUENCE [LARGE SCALE GENOMIC DNA]</scope>
</reference>
<comment type="similarity">
    <text evidence="1 3">Belongs to the arylamine N-acetyltransferase family.</text>
</comment>
<dbReference type="InterPro" id="IPR001447">
    <property type="entry name" value="Arylamine_N-AcTrfase"/>
</dbReference>
<dbReference type="SUPFAM" id="SSF54001">
    <property type="entry name" value="Cysteine proteinases"/>
    <property type="match status" value="1"/>
</dbReference>
<organism evidence="4 5">
    <name type="scientific">Stylophora pistillata</name>
    <name type="common">Smooth cauliflower coral</name>
    <dbReference type="NCBI Taxonomy" id="50429"/>
    <lineage>
        <taxon>Eukaryota</taxon>
        <taxon>Metazoa</taxon>
        <taxon>Cnidaria</taxon>
        <taxon>Anthozoa</taxon>
        <taxon>Hexacorallia</taxon>
        <taxon>Scleractinia</taxon>
        <taxon>Astrocoeniina</taxon>
        <taxon>Pocilloporidae</taxon>
        <taxon>Stylophora</taxon>
    </lineage>
</organism>
<dbReference type="EC" id="2.3.1.5" evidence="2"/>
<evidence type="ECO:0000256" key="1">
    <source>
        <dbReference type="ARBA" id="ARBA00006547"/>
    </source>
</evidence>
<proteinExistence type="inferred from homology"/>
<dbReference type="Proteomes" id="UP000225706">
    <property type="component" value="Unassembled WGS sequence"/>
</dbReference>
<dbReference type="GO" id="GO:0004060">
    <property type="term" value="F:arylamine N-acetyltransferase activity"/>
    <property type="evidence" value="ECO:0007669"/>
    <property type="project" value="UniProtKB-EC"/>
</dbReference>
<keyword evidence="3 4" id="KW-0808">Transferase</keyword>
<protein>
    <recommendedName>
        <fullName evidence="2">arylamine N-acetyltransferase</fullName>
        <ecNumber evidence="2">2.3.1.5</ecNumber>
    </recommendedName>
</protein>
<evidence type="ECO:0000313" key="4">
    <source>
        <dbReference type="EMBL" id="PFX19246.1"/>
    </source>
</evidence>
<keyword evidence="5" id="KW-1185">Reference proteome</keyword>
<sequence length="256" mass="29372">MAKSWGRLTLTGNKLTTSTYLADNKVKKETKELSREEEIVNELELKFGIRKESCFHTLLAGAVFDSHGGNRKGMPFDHMILMVAIEDNLWLTDVGFGDSYLTPLCFTMLEPQERKSGIYRIRKEGEEYLYEVLKPKVVTEEPSREDKSRSDVEEWVSRCKFDLTPRSKKDFKDMLDYHQTNQESPFTHGRICTMATSCGRVTLVGNKLITSTYLGDNKVRKDMKDLGGEEEVVKKLEENFGINKESCLYPEGSVFH</sequence>
<gene>
    <name evidence="4" type="primary">Nat2</name>
    <name evidence="4" type="ORF">AWC38_SpisGene16367</name>
</gene>
<evidence type="ECO:0000313" key="5">
    <source>
        <dbReference type="Proteomes" id="UP000225706"/>
    </source>
</evidence>
<dbReference type="OrthoDB" id="10260017at2759"/>
<comment type="caution">
    <text evidence="4">The sequence shown here is derived from an EMBL/GenBank/DDBJ whole genome shotgun (WGS) entry which is preliminary data.</text>
</comment>
<evidence type="ECO:0000256" key="2">
    <source>
        <dbReference type="ARBA" id="ARBA00012701"/>
    </source>
</evidence>
<dbReference type="PANTHER" id="PTHR11786:SF0">
    <property type="entry name" value="ARYLAMINE N-ACETYLTRANSFERASE 4-RELATED"/>
    <property type="match status" value="1"/>
</dbReference>
<accession>A0A2B4RPY7</accession>
<keyword evidence="3" id="KW-0012">Acyltransferase</keyword>
<name>A0A2B4RPY7_STYPI</name>
<evidence type="ECO:0000256" key="3">
    <source>
        <dbReference type="RuleBase" id="RU003452"/>
    </source>
</evidence>
<dbReference type="Gene3D" id="3.30.2140.20">
    <property type="match status" value="1"/>
</dbReference>
<dbReference type="InterPro" id="IPR053710">
    <property type="entry name" value="Arylamine_NAT_domain_sf"/>
</dbReference>
<dbReference type="InterPro" id="IPR038765">
    <property type="entry name" value="Papain-like_cys_pep_sf"/>
</dbReference>
<dbReference type="PRINTS" id="PR01543">
    <property type="entry name" value="ANATRNSFRASE"/>
</dbReference>
<dbReference type="Pfam" id="PF00797">
    <property type="entry name" value="Acetyltransf_2"/>
    <property type="match status" value="1"/>
</dbReference>
<dbReference type="EMBL" id="LSMT01000370">
    <property type="protein sequence ID" value="PFX19246.1"/>
    <property type="molecule type" value="Genomic_DNA"/>
</dbReference>
<dbReference type="PANTHER" id="PTHR11786">
    <property type="entry name" value="N-HYDROXYARYLAMINE O-ACETYLTRANSFERASE"/>
    <property type="match status" value="1"/>
</dbReference>
<dbReference type="AlphaFoldDB" id="A0A2B4RPY7"/>